<keyword evidence="4" id="KW-1185">Reference proteome</keyword>
<reference evidence="2 3" key="1">
    <citation type="journal article" date="2014" name="Genome Announc.">
        <title>Draft genome sequences of eight enterohepatic helicobacter species isolated from both laboratory and wild rodents.</title>
        <authorList>
            <person name="Sheh A."/>
            <person name="Shen Z."/>
            <person name="Fox J.G."/>
        </authorList>
    </citation>
    <scope>NUCLEOTIDE SEQUENCE [LARGE SCALE GENOMIC DNA]</scope>
    <source>
        <strain evidence="2 3">ST1</strain>
    </source>
</reference>
<accession>A0A377PWJ9</accession>
<evidence type="ECO:0000313" key="3">
    <source>
        <dbReference type="Proteomes" id="UP000029922"/>
    </source>
</evidence>
<dbReference type="Proteomes" id="UP000029922">
    <property type="component" value="Unassembled WGS sequence"/>
</dbReference>
<evidence type="ECO:0000313" key="4">
    <source>
        <dbReference type="Proteomes" id="UP000255139"/>
    </source>
</evidence>
<evidence type="ECO:0000313" key="2">
    <source>
        <dbReference type="EMBL" id="TLD99854.1"/>
    </source>
</evidence>
<dbReference type="Proteomes" id="UP000255139">
    <property type="component" value="Unassembled WGS sequence"/>
</dbReference>
<dbReference type="AlphaFoldDB" id="A0A377PWJ9"/>
<dbReference type="RefSeq" id="WP_052089634.1">
    <property type="nucleotide sequence ID" value="NZ_FZML01000011.1"/>
</dbReference>
<organism evidence="1 4">
    <name type="scientific">Helicobacter muridarum</name>
    <dbReference type="NCBI Taxonomy" id="216"/>
    <lineage>
        <taxon>Bacteria</taxon>
        <taxon>Pseudomonadati</taxon>
        <taxon>Campylobacterota</taxon>
        <taxon>Epsilonproteobacteria</taxon>
        <taxon>Campylobacterales</taxon>
        <taxon>Helicobacteraceae</taxon>
        <taxon>Helicobacter</taxon>
    </lineage>
</organism>
<gene>
    <name evidence="2" type="ORF">LS73_006625</name>
    <name evidence="1" type="ORF">NCTC12714_01748</name>
</gene>
<evidence type="ECO:0000313" key="1">
    <source>
        <dbReference type="EMBL" id="STQ86937.1"/>
    </source>
</evidence>
<proteinExistence type="predicted"/>
<dbReference type="OrthoDB" id="5329749at2"/>
<dbReference type="EMBL" id="JRPD02000014">
    <property type="protein sequence ID" value="TLD99854.1"/>
    <property type="molecule type" value="Genomic_DNA"/>
</dbReference>
<reference evidence="1 4" key="2">
    <citation type="submission" date="2018-06" db="EMBL/GenBank/DDBJ databases">
        <authorList>
            <consortium name="Pathogen Informatics"/>
            <person name="Doyle S."/>
        </authorList>
    </citation>
    <scope>NUCLEOTIDE SEQUENCE [LARGE SCALE GENOMIC DNA]</scope>
    <source>
        <strain evidence="1 4">NCTC12714</strain>
    </source>
</reference>
<dbReference type="EMBL" id="UGJE01000002">
    <property type="protein sequence ID" value="STQ86937.1"/>
    <property type="molecule type" value="Genomic_DNA"/>
</dbReference>
<protein>
    <submittedName>
        <fullName evidence="1">Uncharacterized protein</fullName>
    </submittedName>
</protein>
<sequence>MTQNEAINKNPNVEQKYDLVDINKPAKDAYNPNLQNKTNSENSSQAKIESHANYIKKHNIESIFQKTQIELDKISNLSIFNEKDLEKGLKFKSINIEIDSIFFKMYIGSTLYLACAYNHIIDERTFSKNPFPALHFSKCQEIQAINPNYLKICIPKINAFDYRVRSNGVDTRLFYEHPLKICPFCIISLCKVLEKKYNKEVSPNSIKQDEILNAIFKNTLKDIVL</sequence>
<name>A0A377PWJ9_9HELI</name>